<dbReference type="Proteomes" id="UP000053797">
    <property type="component" value="Unassembled WGS sequence"/>
</dbReference>
<evidence type="ECO:0000313" key="8">
    <source>
        <dbReference type="Proteomes" id="UP000072605"/>
    </source>
</evidence>
<dbReference type="AlphaFoldDB" id="A0A0V8GGD5"/>
<evidence type="ECO:0000313" key="5">
    <source>
        <dbReference type="EMBL" id="KTR28474.1"/>
    </source>
</evidence>
<dbReference type="HAMAP" id="MF_01805">
    <property type="entry name" value="ScpA"/>
    <property type="match status" value="1"/>
</dbReference>
<keyword evidence="1 3" id="KW-0159">Chromosome partition</keyword>
<dbReference type="GO" id="GO:0005737">
    <property type="term" value="C:cytoplasm"/>
    <property type="evidence" value="ECO:0007669"/>
    <property type="project" value="UniProtKB-SubCell"/>
</dbReference>
<evidence type="ECO:0000313" key="6">
    <source>
        <dbReference type="EMBL" id="MEI4462585.1"/>
    </source>
</evidence>
<dbReference type="EMBL" id="LDQV01000004">
    <property type="protein sequence ID" value="KTR28474.1"/>
    <property type="molecule type" value="Genomic_DNA"/>
</dbReference>
<comment type="similarity">
    <text evidence="3">Belongs to the ScpA family.</text>
</comment>
<dbReference type="Proteomes" id="UP000072605">
    <property type="component" value="Unassembled WGS sequence"/>
</dbReference>
<keyword evidence="3" id="KW-0131">Cell cycle</keyword>
<evidence type="ECO:0000313" key="9">
    <source>
        <dbReference type="Proteomes" id="UP001387110"/>
    </source>
</evidence>
<dbReference type="SMR" id="A0A0V8GGD5"/>
<dbReference type="EMBL" id="JBAWKY010000002">
    <property type="protein sequence ID" value="MEI4462585.1"/>
    <property type="molecule type" value="Genomic_DNA"/>
</dbReference>
<keyword evidence="3" id="KW-0963">Cytoplasm</keyword>
<organism evidence="4 7">
    <name type="scientific">Exiguobacterium indicum</name>
    <dbReference type="NCBI Taxonomy" id="296995"/>
    <lineage>
        <taxon>Bacteria</taxon>
        <taxon>Bacillati</taxon>
        <taxon>Bacillota</taxon>
        <taxon>Bacilli</taxon>
        <taxon>Bacillales</taxon>
        <taxon>Bacillales Family XII. Incertae Sedis</taxon>
        <taxon>Exiguobacterium</taxon>
    </lineage>
</organism>
<comment type="caution">
    <text evidence="4">The sequence shown here is derived from an EMBL/GenBank/DDBJ whole genome shotgun (WGS) entry which is preliminary data.</text>
</comment>
<protein>
    <recommendedName>
        <fullName evidence="2 3">Segregation and condensation protein A</fullName>
    </recommendedName>
</protein>
<dbReference type="GO" id="GO:0007059">
    <property type="term" value="P:chromosome segregation"/>
    <property type="evidence" value="ECO:0007669"/>
    <property type="project" value="UniProtKB-UniRule"/>
</dbReference>
<evidence type="ECO:0000256" key="3">
    <source>
        <dbReference type="HAMAP-Rule" id="MF_01805"/>
    </source>
</evidence>
<gene>
    <name evidence="3" type="primary">scpA</name>
    <name evidence="4" type="ORF">AS033_08130</name>
    <name evidence="5" type="ORF">RSA11_01095</name>
    <name evidence="6" type="ORF">SZL87_09140</name>
</gene>
<dbReference type="Proteomes" id="UP001387110">
    <property type="component" value="Unassembled WGS sequence"/>
</dbReference>
<reference evidence="5 8" key="2">
    <citation type="journal article" date="2016" name="Front. Microbiol.">
        <title>Genomic Resource of Rice Seed Associated Bacteria.</title>
        <authorList>
            <person name="Midha S."/>
            <person name="Bansal K."/>
            <person name="Sharma S."/>
            <person name="Kumar N."/>
            <person name="Patil P.P."/>
            <person name="Chaudhry V."/>
            <person name="Patil P.B."/>
        </authorList>
    </citation>
    <scope>NUCLEOTIDE SEQUENCE [LARGE SCALE GENOMIC DNA]</scope>
    <source>
        <strain evidence="5 8">RSA11</strain>
    </source>
</reference>
<evidence type="ECO:0000256" key="2">
    <source>
        <dbReference type="ARBA" id="ARBA00044777"/>
    </source>
</evidence>
<dbReference type="Gene3D" id="6.10.250.2410">
    <property type="match status" value="1"/>
</dbReference>
<dbReference type="GO" id="GO:0016740">
    <property type="term" value="F:transferase activity"/>
    <property type="evidence" value="ECO:0007669"/>
    <property type="project" value="UniProtKB-KW"/>
</dbReference>
<dbReference type="GO" id="GO:0006260">
    <property type="term" value="P:DNA replication"/>
    <property type="evidence" value="ECO:0007669"/>
    <property type="project" value="UniProtKB-UniRule"/>
</dbReference>
<dbReference type="GeneID" id="90836184"/>
<comment type="subcellular location">
    <subcellularLocation>
        <location evidence="3">Cytoplasm</location>
    </subcellularLocation>
    <text evidence="3">Associated with two foci at the outer edges of the nucleoid region in young cells, and at four foci within both cell halves in older cells.</text>
</comment>
<sequence>MESYSVKMDAFEGPLDLLLHLVGKLEIDIYDISVSMVTDQYVSYIRAMQHLELDVASEYLVMAATLLQLKSKQLLPIEQTEYDEIPDFEEEPTREGLIQQLIEYKAYKEAALVLKEKEEARLELFSKQPEDLMRYLDTDAQEYNGTLSLSDLLRAYEKMRQREAWKVRRSKTVKREERSLEQQMESVARYVATRERTTFFGFFAEQPTVEELVVSFLAVLELVKQRVIDCEQMTDDILLRSMVKEESQIGV</sequence>
<reference evidence="4 7" key="1">
    <citation type="journal article" date="2015" name="Int. J. Syst. Evol. Microbiol.">
        <title>Exiguobacterium enclense sp. nov., isolated from sediment.</title>
        <authorList>
            <person name="Dastager S.G."/>
            <person name="Mawlankar R."/>
            <person name="Sonalkar V.V."/>
            <person name="Thorat M.N."/>
            <person name="Mual P."/>
            <person name="Verma A."/>
            <person name="Krishnamurthi S."/>
            <person name="Tang S.K."/>
            <person name="Li W.J."/>
        </authorList>
    </citation>
    <scope>NUCLEOTIDE SEQUENCE [LARGE SCALE GENOMIC DNA]</scope>
    <source>
        <strain evidence="4 7">NIO-1109</strain>
    </source>
</reference>
<dbReference type="RefSeq" id="WP_023467686.1">
    <property type="nucleotide sequence ID" value="NZ_FMYN01000002.1"/>
</dbReference>
<dbReference type="OrthoDB" id="9811016at2"/>
<comment type="subunit">
    <text evidence="3">Component of a cohesin-like complex composed of ScpA, ScpB and the Smc homodimer, in which ScpA and ScpB bind to the head domain of Smc. The presence of the three proteins is required for the association of the complex with DNA.</text>
</comment>
<accession>A0A0V8GGD5</accession>
<evidence type="ECO:0000313" key="4">
    <source>
        <dbReference type="EMBL" id="KSU49325.1"/>
    </source>
</evidence>
<dbReference type="Pfam" id="PF02616">
    <property type="entry name" value="SMC_ScpA"/>
    <property type="match status" value="1"/>
</dbReference>
<keyword evidence="4" id="KW-0808">Transferase</keyword>
<evidence type="ECO:0000256" key="1">
    <source>
        <dbReference type="ARBA" id="ARBA00022829"/>
    </source>
</evidence>
<dbReference type="InterPro" id="IPR003768">
    <property type="entry name" value="ScpA"/>
</dbReference>
<name>A0A0V8GGD5_9BACL</name>
<dbReference type="PANTHER" id="PTHR33969">
    <property type="entry name" value="SEGREGATION AND CONDENSATION PROTEIN A"/>
    <property type="match status" value="1"/>
</dbReference>
<keyword evidence="3" id="KW-0132">Cell division</keyword>
<dbReference type="GO" id="GO:0051301">
    <property type="term" value="P:cell division"/>
    <property type="evidence" value="ECO:0007669"/>
    <property type="project" value="UniProtKB-KW"/>
</dbReference>
<dbReference type="PANTHER" id="PTHR33969:SF2">
    <property type="entry name" value="SEGREGATION AND CONDENSATION PROTEIN A"/>
    <property type="match status" value="1"/>
</dbReference>
<proteinExistence type="inferred from homology"/>
<keyword evidence="9" id="KW-1185">Reference proteome</keyword>
<evidence type="ECO:0000313" key="7">
    <source>
        <dbReference type="Proteomes" id="UP000053797"/>
    </source>
</evidence>
<reference evidence="6 9" key="3">
    <citation type="submission" date="2023-12" db="EMBL/GenBank/DDBJ databases">
        <authorList>
            <person name="Easwaran N."/>
            <person name="Lazarus H.P.S."/>
        </authorList>
    </citation>
    <scope>NUCLEOTIDE SEQUENCE [LARGE SCALE GENOMIC DNA]</scope>
    <source>
        <strain evidence="6 9">VIT-2023</strain>
    </source>
</reference>
<dbReference type="EMBL" id="LNQL01000002">
    <property type="protein sequence ID" value="KSU49325.1"/>
    <property type="molecule type" value="Genomic_DNA"/>
</dbReference>
<comment type="function">
    <text evidence="3">Participates in chromosomal partition during cell division. May act via the formation of a condensin-like complex containing Smc and ScpB that pull DNA away from mid-cell into both cell halves.</text>
</comment>